<dbReference type="PRINTS" id="PR00839">
    <property type="entry name" value="V8PROTEASE"/>
</dbReference>
<dbReference type="InterPro" id="IPR043504">
    <property type="entry name" value="Peptidase_S1_PA_chymotrypsin"/>
</dbReference>
<dbReference type="SUPFAM" id="SSF50494">
    <property type="entry name" value="Trypsin-like serine proteases"/>
    <property type="match status" value="1"/>
</dbReference>
<evidence type="ECO:0000259" key="7">
    <source>
        <dbReference type="PROSITE" id="PS50240"/>
    </source>
</evidence>
<dbReference type="PANTHER" id="PTHR15462">
    <property type="entry name" value="SERINE PROTEASE"/>
    <property type="match status" value="1"/>
</dbReference>
<evidence type="ECO:0000256" key="5">
    <source>
        <dbReference type="ARBA" id="ARBA00022825"/>
    </source>
</evidence>
<evidence type="ECO:0000313" key="8">
    <source>
        <dbReference type="EMBL" id="SFS96857.1"/>
    </source>
</evidence>
<keyword evidence="4 6" id="KW-0378">Hydrolase</keyword>
<dbReference type="PROSITE" id="PS00134">
    <property type="entry name" value="TRYPSIN_HIS"/>
    <property type="match status" value="1"/>
</dbReference>
<dbReference type="EC" id="3.4.21.-" evidence="6"/>
<organism evidence="8 9">
    <name type="scientific">Alloyangia pacifica</name>
    <dbReference type="NCBI Taxonomy" id="311180"/>
    <lineage>
        <taxon>Bacteria</taxon>
        <taxon>Pseudomonadati</taxon>
        <taxon>Pseudomonadota</taxon>
        <taxon>Alphaproteobacteria</taxon>
        <taxon>Rhodobacterales</taxon>
        <taxon>Roseobacteraceae</taxon>
        <taxon>Alloyangia</taxon>
    </lineage>
</organism>
<dbReference type="Proteomes" id="UP000199392">
    <property type="component" value="Unassembled WGS sequence"/>
</dbReference>
<dbReference type="GO" id="GO:0006508">
    <property type="term" value="P:proteolysis"/>
    <property type="evidence" value="ECO:0007669"/>
    <property type="project" value="UniProtKB-KW"/>
</dbReference>
<feature type="signal peptide" evidence="6">
    <location>
        <begin position="1"/>
        <end position="17"/>
    </location>
</feature>
<dbReference type="EMBL" id="FOZW01000007">
    <property type="protein sequence ID" value="SFS96857.1"/>
    <property type="molecule type" value="Genomic_DNA"/>
</dbReference>
<dbReference type="AlphaFoldDB" id="A0A1I6U6H2"/>
<dbReference type="PROSITE" id="PS50240">
    <property type="entry name" value="TRYPSIN_DOM"/>
    <property type="match status" value="1"/>
</dbReference>
<evidence type="ECO:0000256" key="1">
    <source>
        <dbReference type="ARBA" id="ARBA00008764"/>
    </source>
</evidence>
<keyword evidence="2 6" id="KW-0645">Protease</keyword>
<evidence type="ECO:0000256" key="2">
    <source>
        <dbReference type="ARBA" id="ARBA00022670"/>
    </source>
</evidence>
<comment type="similarity">
    <text evidence="1 6">Belongs to the peptidase S1B family.</text>
</comment>
<gene>
    <name evidence="8" type="ORF">SAMN04488050_107183</name>
</gene>
<name>A0A1I6U6H2_9RHOB</name>
<sequence length="261" mass="27500">MRALLALLLLLPGLATAQANFDVIEGRGDLLGWEAVGRLDAEDAFCTGALIAPDIVLTAAHCVFSPDGTPRPPGSLTFRAGYYRGSQIVAQRVRRWVTPPSYVQLPRPTHATVAVDVALLKLEAPVTSAEADPFRVLQHAPEGSEVTVLSYGKGREEVLSREPSCAVTAHYADDVLGFDCDVTFGSSGAPVFLRENGRLRILSVISSTGGGSAYGPGIAALVPELAARLRNEDARPVASTGARRITVGGGREGTGARFVRP</sequence>
<dbReference type="PANTHER" id="PTHR15462:SF8">
    <property type="entry name" value="SERINE PROTEASE"/>
    <property type="match status" value="1"/>
</dbReference>
<dbReference type="InterPro" id="IPR008256">
    <property type="entry name" value="Peptidase_S1B"/>
</dbReference>
<dbReference type="InterPro" id="IPR001254">
    <property type="entry name" value="Trypsin_dom"/>
</dbReference>
<dbReference type="Pfam" id="PF13365">
    <property type="entry name" value="Trypsin_2"/>
    <property type="match status" value="1"/>
</dbReference>
<accession>A0A1I6U6H2</accession>
<feature type="chain" id="PRO_5011329240" description="Serine protease" evidence="6">
    <location>
        <begin position="18"/>
        <end position="261"/>
    </location>
</feature>
<keyword evidence="9" id="KW-1185">Reference proteome</keyword>
<keyword evidence="5 6" id="KW-0720">Serine protease</keyword>
<protein>
    <recommendedName>
        <fullName evidence="6">Serine protease</fullName>
        <ecNumber evidence="6">3.4.21.-</ecNumber>
    </recommendedName>
</protein>
<dbReference type="SMART" id="SM00020">
    <property type="entry name" value="Tryp_SPc"/>
    <property type="match status" value="1"/>
</dbReference>
<dbReference type="InterPro" id="IPR050966">
    <property type="entry name" value="Glutamyl_endopeptidase"/>
</dbReference>
<evidence type="ECO:0000313" key="9">
    <source>
        <dbReference type="Proteomes" id="UP000199392"/>
    </source>
</evidence>
<dbReference type="InterPro" id="IPR009003">
    <property type="entry name" value="Peptidase_S1_PA"/>
</dbReference>
<keyword evidence="3 6" id="KW-0732">Signal</keyword>
<evidence type="ECO:0000256" key="6">
    <source>
        <dbReference type="RuleBase" id="RU004296"/>
    </source>
</evidence>
<dbReference type="Gene3D" id="2.40.10.10">
    <property type="entry name" value="Trypsin-like serine proteases"/>
    <property type="match status" value="2"/>
</dbReference>
<dbReference type="GO" id="GO:0004252">
    <property type="term" value="F:serine-type endopeptidase activity"/>
    <property type="evidence" value="ECO:0007669"/>
    <property type="project" value="InterPro"/>
</dbReference>
<dbReference type="InterPro" id="IPR018114">
    <property type="entry name" value="TRYPSIN_HIS"/>
</dbReference>
<feature type="domain" description="Peptidase S1" evidence="7">
    <location>
        <begin position="23"/>
        <end position="234"/>
    </location>
</feature>
<evidence type="ECO:0000256" key="4">
    <source>
        <dbReference type="ARBA" id="ARBA00022801"/>
    </source>
</evidence>
<dbReference type="STRING" id="311180.SAMN04488050_107183"/>
<evidence type="ECO:0000256" key="3">
    <source>
        <dbReference type="ARBA" id="ARBA00022729"/>
    </source>
</evidence>
<reference evidence="9" key="1">
    <citation type="submission" date="2016-10" db="EMBL/GenBank/DDBJ databases">
        <authorList>
            <person name="Varghese N."/>
            <person name="Submissions S."/>
        </authorList>
    </citation>
    <scope>NUCLEOTIDE SEQUENCE [LARGE SCALE GENOMIC DNA]</scope>
    <source>
        <strain evidence="9">DSM 26894</strain>
    </source>
</reference>
<dbReference type="RefSeq" id="WP_245696103.1">
    <property type="nucleotide sequence ID" value="NZ_FNCL01000007.1"/>
</dbReference>
<proteinExistence type="inferred from homology"/>